<proteinExistence type="predicted"/>
<dbReference type="KEGG" id="dmm:dnm_077840"/>
<evidence type="ECO:0000313" key="1">
    <source>
        <dbReference type="EMBL" id="QTA91710.1"/>
    </source>
</evidence>
<keyword evidence="2" id="KW-1185">Reference proteome</keyword>
<dbReference type="Proteomes" id="UP000663722">
    <property type="component" value="Chromosome"/>
</dbReference>
<dbReference type="AlphaFoldDB" id="A0A975GS57"/>
<dbReference type="EMBL" id="CP061800">
    <property type="protein sequence ID" value="QTA91710.1"/>
    <property type="molecule type" value="Genomic_DNA"/>
</dbReference>
<sequence>MLRVRDIRRIQDAKRPSCIPTQSVGTRLKRGNEIKAWERD</sequence>
<evidence type="ECO:0000313" key="2">
    <source>
        <dbReference type="Proteomes" id="UP000663722"/>
    </source>
</evidence>
<organism evidence="1 2">
    <name type="scientific">Desulfonema magnum</name>
    <dbReference type="NCBI Taxonomy" id="45655"/>
    <lineage>
        <taxon>Bacteria</taxon>
        <taxon>Pseudomonadati</taxon>
        <taxon>Thermodesulfobacteriota</taxon>
        <taxon>Desulfobacteria</taxon>
        <taxon>Desulfobacterales</taxon>
        <taxon>Desulfococcaceae</taxon>
        <taxon>Desulfonema</taxon>
    </lineage>
</organism>
<reference evidence="1" key="1">
    <citation type="journal article" date="2021" name="Microb. Physiol.">
        <title>Proteogenomic Insights into the Physiology of Marine, Sulfate-Reducing, Filamentous Desulfonema limicola and Desulfonema magnum.</title>
        <authorList>
            <person name="Schnaars V."/>
            <person name="Wohlbrand L."/>
            <person name="Scheve S."/>
            <person name="Hinrichs C."/>
            <person name="Reinhardt R."/>
            <person name="Rabus R."/>
        </authorList>
    </citation>
    <scope>NUCLEOTIDE SEQUENCE</scope>
    <source>
        <strain evidence="1">4be13</strain>
    </source>
</reference>
<protein>
    <submittedName>
        <fullName evidence="1">Uncharacterized protein</fullName>
    </submittedName>
</protein>
<gene>
    <name evidence="1" type="ORF">dnm_077840</name>
</gene>
<accession>A0A975GS57</accession>
<name>A0A975GS57_9BACT</name>